<evidence type="ECO:0000256" key="5">
    <source>
        <dbReference type="ARBA" id="ARBA00022842"/>
    </source>
</evidence>
<dbReference type="CDD" id="cd04179">
    <property type="entry name" value="DPM_DPG-synthase_like"/>
    <property type="match status" value="1"/>
</dbReference>
<keyword evidence="13" id="KW-1185">Reference proteome</keyword>
<dbReference type="GO" id="GO:0016757">
    <property type="term" value="F:glycosyltransferase activity"/>
    <property type="evidence" value="ECO:0007669"/>
    <property type="project" value="UniProtKB-KW"/>
</dbReference>
<comment type="similarity">
    <text evidence="2">Belongs to the glycosyltransferase 2 family.</text>
</comment>
<name>A0A1S2MFW1_9BACI</name>
<evidence type="ECO:0000256" key="1">
    <source>
        <dbReference type="ARBA" id="ARBA00001946"/>
    </source>
</evidence>
<comment type="catalytic activity">
    <reaction evidence="9">
        <text>an NDP-alpha-D-glucose + (2R)-3-phosphoglycerate = (2R)-2-O-(alpha-D-glucopyranosyl)-3-phospho-glycerate + a ribonucleoside 5'-diphosphate + H(+)</text>
        <dbReference type="Rhea" id="RHEA:47244"/>
        <dbReference type="ChEBI" id="CHEBI:15378"/>
        <dbReference type="ChEBI" id="CHEBI:57930"/>
        <dbReference type="ChEBI" id="CHEBI:58272"/>
        <dbReference type="ChEBI" id="CHEBI:62600"/>
        <dbReference type="ChEBI" id="CHEBI:76533"/>
        <dbReference type="EC" id="2.4.1.266"/>
    </reaction>
    <physiologicalReaction direction="left-to-right" evidence="9">
        <dbReference type="Rhea" id="RHEA:47245"/>
    </physiologicalReaction>
</comment>
<evidence type="ECO:0000256" key="8">
    <source>
        <dbReference type="ARBA" id="ARBA00048689"/>
    </source>
</evidence>
<evidence type="ECO:0000256" key="9">
    <source>
        <dbReference type="ARBA" id="ARBA00048997"/>
    </source>
</evidence>
<sequence>MKAKTKISVVIPAYNEEDTIKMTLVSLNRCHWVNQLIVVDDGSKDGTADIAEKFCDEVVRLDQNKGKAYALKEGWKKVQGDTVVCLDADLGITAREGERLVEKLYSDDLDCVIARLPMQKKRGFGLMKHRAQKLIFSRTGKWFDSPLSGQRAIKNNWLPILLERDYVGFGVEMAMTVDLLKAGANVDEVDVSFFHRATGKDFEGFLHRGRQWLDMEKTLRKMRTTWQ</sequence>
<dbReference type="Pfam" id="PF00535">
    <property type="entry name" value="Glycos_transf_2"/>
    <property type="match status" value="1"/>
</dbReference>
<proteinExistence type="inferred from homology"/>
<evidence type="ECO:0000256" key="4">
    <source>
        <dbReference type="ARBA" id="ARBA00022679"/>
    </source>
</evidence>
<evidence type="ECO:0000256" key="7">
    <source>
        <dbReference type="ARBA" id="ARBA00040894"/>
    </source>
</evidence>
<comment type="catalytic activity">
    <reaction evidence="8">
        <text>(2R)-3-phosphoglycerate + UDP-alpha-D-glucose = (2R)-2-O-(alpha-D-glucopyranosyl)-3-phospho-glycerate + UDP + H(+)</text>
        <dbReference type="Rhea" id="RHEA:31319"/>
        <dbReference type="ChEBI" id="CHEBI:15378"/>
        <dbReference type="ChEBI" id="CHEBI:58223"/>
        <dbReference type="ChEBI" id="CHEBI:58272"/>
        <dbReference type="ChEBI" id="CHEBI:58885"/>
        <dbReference type="ChEBI" id="CHEBI:62600"/>
        <dbReference type="EC" id="2.4.1.266"/>
    </reaction>
    <physiologicalReaction direction="left-to-right" evidence="8">
        <dbReference type="Rhea" id="RHEA:31320"/>
    </physiologicalReaction>
</comment>
<dbReference type="Gene3D" id="3.90.550.10">
    <property type="entry name" value="Spore Coat Polysaccharide Biosynthesis Protein SpsA, Chain A"/>
    <property type="match status" value="1"/>
</dbReference>
<keyword evidence="3" id="KW-0328">Glycosyltransferase</keyword>
<evidence type="ECO:0000259" key="10">
    <source>
        <dbReference type="Pfam" id="PF00535"/>
    </source>
</evidence>
<dbReference type="InterPro" id="IPR029044">
    <property type="entry name" value="Nucleotide-diphossugar_trans"/>
</dbReference>
<dbReference type="RefSeq" id="WP_071315506.1">
    <property type="nucleotide sequence ID" value="NZ_CP063356.2"/>
</dbReference>
<evidence type="ECO:0000256" key="6">
    <source>
        <dbReference type="ARBA" id="ARBA00039022"/>
    </source>
</evidence>
<dbReference type="InterPro" id="IPR001173">
    <property type="entry name" value="Glyco_trans_2-like"/>
</dbReference>
<dbReference type="SUPFAM" id="SSF53448">
    <property type="entry name" value="Nucleotide-diphospho-sugar transferases"/>
    <property type="match status" value="1"/>
</dbReference>
<protein>
    <recommendedName>
        <fullName evidence="7">Glucosyl-3-phosphoglycerate synthase</fullName>
        <ecNumber evidence="6">2.4.1.266</ecNumber>
    </recommendedName>
</protein>
<evidence type="ECO:0000256" key="2">
    <source>
        <dbReference type="ARBA" id="ARBA00006739"/>
    </source>
</evidence>
<dbReference type="EMBL" id="CP063356">
    <property type="protein sequence ID" value="QOY36053.1"/>
    <property type="molecule type" value="Genomic_DNA"/>
</dbReference>
<keyword evidence="5" id="KW-0460">Magnesium</keyword>
<dbReference type="InterPro" id="IPR050256">
    <property type="entry name" value="Glycosyltransferase_2"/>
</dbReference>
<accession>A0A1S2MFW1</accession>
<dbReference type="OrthoDB" id="396512at2"/>
<evidence type="ECO:0000256" key="3">
    <source>
        <dbReference type="ARBA" id="ARBA00022676"/>
    </source>
</evidence>
<evidence type="ECO:0000313" key="13">
    <source>
        <dbReference type="Proteomes" id="UP000180175"/>
    </source>
</evidence>
<dbReference type="AlphaFoldDB" id="A0A1S2MFW1"/>
<dbReference type="KEGG" id="aia:AWH56_026010"/>
<feature type="domain" description="Glycosyltransferase 2-like" evidence="10">
    <location>
        <begin position="8"/>
        <end position="134"/>
    </location>
</feature>
<dbReference type="EMBL" id="LQXD01000002">
    <property type="protein sequence ID" value="OIJ23303.1"/>
    <property type="molecule type" value="Genomic_DNA"/>
</dbReference>
<dbReference type="EC" id="2.4.1.266" evidence="6"/>
<dbReference type="PANTHER" id="PTHR48090:SF10">
    <property type="entry name" value="GLUCOSYL-3-PHOSPHOGLYCERATE SYNTHASE"/>
    <property type="match status" value="1"/>
</dbReference>
<reference evidence="12" key="4">
    <citation type="submission" date="2020-10" db="EMBL/GenBank/DDBJ databases">
        <authorList>
            <person name="Bassil N.M."/>
            <person name="Lloyd J.R."/>
        </authorList>
    </citation>
    <scope>NUCLEOTIDE SEQUENCE</scope>
    <source>
        <strain evidence="12">NB2006</strain>
    </source>
</reference>
<evidence type="ECO:0000313" key="11">
    <source>
        <dbReference type="EMBL" id="OIJ23303.1"/>
    </source>
</evidence>
<reference evidence="12 13" key="2">
    <citation type="journal article" date="2017" name="Genome Announc.">
        <title>Draft Genome Sequences of Four Alkaliphilic Bacteria Belonging to the Anaerobacillus Genus.</title>
        <authorList>
            <person name="Bassil N.M."/>
            <person name="Lloyd J.R."/>
        </authorList>
    </citation>
    <scope>NUCLEOTIDE SEQUENCE [LARGE SCALE GENOMIC DNA]</scope>
    <source>
        <strain evidence="12 13">NB2006</strain>
    </source>
</reference>
<organism evidence="11 13">
    <name type="scientific">Anaerobacillus isosaccharinicus</name>
    <dbReference type="NCBI Taxonomy" id="1532552"/>
    <lineage>
        <taxon>Bacteria</taxon>
        <taxon>Bacillati</taxon>
        <taxon>Bacillota</taxon>
        <taxon>Bacilli</taxon>
        <taxon>Bacillales</taxon>
        <taxon>Bacillaceae</taxon>
        <taxon>Anaerobacillus</taxon>
    </lineage>
</organism>
<dbReference type="PANTHER" id="PTHR48090">
    <property type="entry name" value="UNDECAPRENYL-PHOSPHATE 4-DEOXY-4-FORMAMIDO-L-ARABINOSE TRANSFERASE-RELATED"/>
    <property type="match status" value="1"/>
</dbReference>
<evidence type="ECO:0000313" key="12">
    <source>
        <dbReference type="EMBL" id="QOY36053.1"/>
    </source>
</evidence>
<gene>
    <name evidence="11" type="ORF">AWH56_01565</name>
    <name evidence="12" type="ORF">AWH56_026010</name>
</gene>
<dbReference type="Proteomes" id="UP000180175">
    <property type="component" value="Chromosome"/>
</dbReference>
<reference evidence="12 13" key="3">
    <citation type="journal article" date="2019" name="Int. J. Syst. Evol. Microbiol.">
        <title>Anaerobacillus isosaccharinicus sp. nov., an alkaliphilic bacterium which degrades isosaccharinic acid.</title>
        <authorList>
            <person name="Bassil N.M."/>
            <person name="Lloyd J.R."/>
        </authorList>
    </citation>
    <scope>NUCLEOTIDE SEQUENCE [LARGE SCALE GENOMIC DNA]</scope>
    <source>
        <strain evidence="12 13">NB2006</strain>
    </source>
</reference>
<comment type="cofactor">
    <cofactor evidence="1">
        <name>Mg(2+)</name>
        <dbReference type="ChEBI" id="CHEBI:18420"/>
    </cofactor>
</comment>
<reference evidence="11 13" key="1">
    <citation type="submission" date="2016-10" db="EMBL/GenBank/DDBJ databases">
        <title>Draft genome sequences of four alkaliphilic bacteria belonging to the Anaerobacillus genus.</title>
        <authorList>
            <person name="Bassil N.M."/>
            <person name="Lloyd J.R."/>
        </authorList>
    </citation>
    <scope>NUCLEOTIDE SEQUENCE [LARGE SCALE GENOMIC DNA]</scope>
    <source>
        <strain evidence="11 13">NB2006</strain>
    </source>
</reference>
<keyword evidence="4 12" id="KW-0808">Transferase</keyword>